<evidence type="ECO:0000256" key="1">
    <source>
        <dbReference type="SAM" id="MobiDB-lite"/>
    </source>
</evidence>
<dbReference type="InParanoid" id="A0A1Y2MEA4"/>
<feature type="region of interest" description="Disordered" evidence="1">
    <location>
        <begin position="100"/>
        <end position="134"/>
    </location>
</feature>
<gene>
    <name evidence="2" type="ORF">B5807_01207</name>
</gene>
<keyword evidence="3" id="KW-1185">Reference proteome</keyword>
<reference evidence="2 3" key="1">
    <citation type="journal article" date="2017" name="Genome Announc.">
        <title>Genome sequence of the saprophytic ascomycete Epicoccum nigrum ICMP 19927 strain isolated from New Zealand.</title>
        <authorList>
            <person name="Fokin M."/>
            <person name="Fleetwood D."/>
            <person name="Weir B.S."/>
            <person name="Villas-Boas S.G."/>
        </authorList>
    </citation>
    <scope>NUCLEOTIDE SEQUENCE [LARGE SCALE GENOMIC DNA]</scope>
    <source>
        <strain evidence="2 3">ICMP 19927</strain>
    </source>
</reference>
<sequence>MSPGNRKSRNQTPKYMPNRQLKNMVTSCLHKFPPTAKTIGLTTGPCRKRTIMQLFSEALSEGDTEAITACHQGNFSQWRHASLLHFFAANSKRAVLPTPGIPLRDSPHRHAANQPRSTQPSLPSHSPAFTEDRGPLDAPNPAKFLIFHTAPLTPSLRIALENATNASPSALSVCKLAPAPDFSSAPSLRQVFDAFLALREEDESVQPFYFIVADRADFGKEGVLGVCLDVSQDGEGDVGVARCSVEWAGDWGAQMLEGMIGLMR</sequence>
<name>A0A1Y2MEA4_EPING</name>
<dbReference type="AlphaFoldDB" id="A0A1Y2MEA4"/>
<organism evidence="2 3">
    <name type="scientific">Epicoccum nigrum</name>
    <name type="common">Soil fungus</name>
    <name type="synonym">Epicoccum purpurascens</name>
    <dbReference type="NCBI Taxonomy" id="105696"/>
    <lineage>
        <taxon>Eukaryota</taxon>
        <taxon>Fungi</taxon>
        <taxon>Dikarya</taxon>
        <taxon>Ascomycota</taxon>
        <taxon>Pezizomycotina</taxon>
        <taxon>Dothideomycetes</taxon>
        <taxon>Pleosporomycetidae</taxon>
        <taxon>Pleosporales</taxon>
        <taxon>Pleosporineae</taxon>
        <taxon>Didymellaceae</taxon>
        <taxon>Epicoccum</taxon>
    </lineage>
</organism>
<feature type="compositionally biased region" description="Polar residues" evidence="1">
    <location>
        <begin position="114"/>
        <end position="124"/>
    </location>
</feature>
<dbReference type="EMBL" id="KZ107838">
    <property type="protein sequence ID" value="OSS54456.1"/>
    <property type="molecule type" value="Genomic_DNA"/>
</dbReference>
<protein>
    <submittedName>
        <fullName evidence="2">Uncharacterized protein</fullName>
    </submittedName>
</protein>
<proteinExistence type="predicted"/>
<evidence type="ECO:0000313" key="2">
    <source>
        <dbReference type="EMBL" id="OSS54456.1"/>
    </source>
</evidence>
<evidence type="ECO:0000313" key="3">
    <source>
        <dbReference type="Proteomes" id="UP000193240"/>
    </source>
</evidence>
<accession>A0A1Y2MEA4</accession>
<dbReference type="Proteomes" id="UP000193240">
    <property type="component" value="Unassembled WGS sequence"/>
</dbReference>